<proteinExistence type="predicted"/>
<feature type="region of interest" description="Disordered" evidence="1">
    <location>
        <begin position="1"/>
        <end position="81"/>
    </location>
</feature>
<feature type="compositionally biased region" description="Polar residues" evidence="1">
    <location>
        <begin position="357"/>
        <end position="376"/>
    </location>
</feature>
<dbReference type="EMBL" id="LR812629">
    <property type="protein sequence ID" value="CAC5427906.1"/>
    <property type="molecule type" value="Genomic_DNA"/>
</dbReference>
<organism evidence="2 3">
    <name type="scientific">Leishmania donovani</name>
    <dbReference type="NCBI Taxonomy" id="5661"/>
    <lineage>
        <taxon>Eukaryota</taxon>
        <taxon>Discoba</taxon>
        <taxon>Euglenozoa</taxon>
        <taxon>Kinetoplastea</taxon>
        <taxon>Metakinetoplastina</taxon>
        <taxon>Trypanosomatida</taxon>
        <taxon>Trypanosomatidae</taxon>
        <taxon>Leishmaniinae</taxon>
        <taxon>Leishmania</taxon>
    </lineage>
</organism>
<gene>
    <name evidence="2" type="ORF">LDHU3_09.1400</name>
</gene>
<dbReference type="VEuPathDB" id="TriTrypDB:LDHU3_09.1400"/>
<dbReference type="VEuPathDB" id="TriTrypDB:LdBPK_091170.1"/>
<feature type="region of interest" description="Disordered" evidence="1">
    <location>
        <begin position="126"/>
        <end position="165"/>
    </location>
</feature>
<dbReference type="VEuPathDB" id="TriTrypDB:LdCL_090018100"/>
<feature type="region of interest" description="Disordered" evidence="1">
    <location>
        <begin position="352"/>
        <end position="439"/>
    </location>
</feature>
<protein>
    <submittedName>
        <fullName evidence="2">Hypothetical_protein_conserved</fullName>
    </submittedName>
</protein>
<feature type="compositionally biased region" description="Basic and acidic residues" evidence="1">
    <location>
        <begin position="417"/>
        <end position="439"/>
    </location>
</feature>
<accession>A0A6J8F4H8</accession>
<evidence type="ECO:0000313" key="2">
    <source>
        <dbReference type="EMBL" id="CAC5427906.1"/>
    </source>
</evidence>
<evidence type="ECO:0000313" key="3">
    <source>
        <dbReference type="Proteomes" id="UP000601710"/>
    </source>
</evidence>
<dbReference type="AlphaFoldDB" id="A0A6J8F4H8"/>
<name>A0A6J8F4H8_LEIDO</name>
<evidence type="ECO:0000256" key="1">
    <source>
        <dbReference type="SAM" id="MobiDB-lite"/>
    </source>
</evidence>
<reference evidence="2" key="1">
    <citation type="submission" date="2020-06" db="EMBL/GenBank/DDBJ databases">
        <authorList>
            <person name="Camacho E."/>
            <person name="Gonzalez-de la Fuente S."/>
            <person name="Rastrojo A."/>
            <person name="Peiro-Pastor R."/>
            <person name="Solana JC."/>
            <person name="Tabera L."/>
            <person name="Gamarro F."/>
            <person name="Carrasco-Ramiro F."/>
            <person name="Requena JM."/>
            <person name="Aguado B."/>
        </authorList>
    </citation>
    <scope>NUCLEOTIDE SEQUENCE</scope>
</reference>
<sequence>MFLFRHSAEPMEEEEEHHEPVDSTMEPHNADTAAAEERGTSADVADGDISREPSGFAESFEETGGAPHTPREGTVPPPHVHDMLQHQHLHDEDDVEADMAAAAPAASAPAPSHGVPALPMPHTCNEDSQAEADGNGAQRHRSYSHTSRFAAPSPRSTSGISRGRSYSLSGLSAAELADVHEQRYRRCTSVVKSARCISARRASSVNGVVGVIDDLYTLASRRSSVMTEGERVAVERMMENEYRRQEAAERSAQLALARESTIVNEELAREKAMYVRRMRLNEELHARLAKSSRIRQERMTAAAQRRQEIEQERLRVLYDSMMEKDTRYHFRNPYEMMAAQRRYSIEMRNPAAIAPQRRTSSPSTRANGNAQMSPYSSDGVANGTTEDRCTSSPATRRRSSTPSIAKSKPRQCLPLDAWKKPEPPRKDSCRSDISAEHRCRSPNDWRATAVLEHPRQWR</sequence>
<dbReference type="Proteomes" id="UP000601710">
    <property type="component" value="Chromosome 9"/>
</dbReference>